<dbReference type="FunFam" id="1.10.472.80:FF:000027">
    <property type="entry name" value="GTPase activating protein (Evi5)"/>
    <property type="match status" value="1"/>
</dbReference>
<evidence type="ECO:0000313" key="6">
    <source>
        <dbReference type="Proteomes" id="UP000008909"/>
    </source>
</evidence>
<evidence type="ECO:0000256" key="3">
    <source>
        <dbReference type="SAM" id="MobiDB-lite"/>
    </source>
</evidence>
<dbReference type="Pfam" id="PF12473">
    <property type="entry name" value="DUF3694"/>
    <property type="match status" value="1"/>
</dbReference>
<dbReference type="GO" id="GO:0005096">
    <property type="term" value="F:GTPase activator activity"/>
    <property type="evidence" value="ECO:0007669"/>
    <property type="project" value="UniProtKB-KW"/>
</dbReference>
<organism evidence="5 6">
    <name type="scientific">Clonorchis sinensis</name>
    <name type="common">Chinese liver fluke</name>
    <dbReference type="NCBI Taxonomy" id="79923"/>
    <lineage>
        <taxon>Eukaryota</taxon>
        <taxon>Metazoa</taxon>
        <taxon>Spiralia</taxon>
        <taxon>Lophotrochozoa</taxon>
        <taxon>Platyhelminthes</taxon>
        <taxon>Trematoda</taxon>
        <taxon>Digenea</taxon>
        <taxon>Opisthorchiida</taxon>
        <taxon>Opisthorchiata</taxon>
        <taxon>Opisthorchiidae</taxon>
        <taxon>Clonorchis</taxon>
    </lineage>
</organism>
<dbReference type="Proteomes" id="UP000008909">
    <property type="component" value="Unassembled WGS sequence"/>
</dbReference>
<accession>G7YM72</accession>
<dbReference type="InterPro" id="IPR000195">
    <property type="entry name" value="Rab-GAP-TBC_dom"/>
</dbReference>
<dbReference type="PROSITE" id="PS50086">
    <property type="entry name" value="TBC_RABGAP"/>
    <property type="match status" value="1"/>
</dbReference>
<name>G7YM72_CLOSI</name>
<keyword evidence="1" id="KW-0343">GTPase activation</keyword>
<reference evidence="5" key="1">
    <citation type="journal article" date="2011" name="Genome Biol.">
        <title>The draft genome of the carcinogenic human liver fluke Clonorchis sinensis.</title>
        <authorList>
            <person name="Wang X."/>
            <person name="Chen W."/>
            <person name="Huang Y."/>
            <person name="Sun J."/>
            <person name="Men J."/>
            <person name="Liu H."/>
            <person name="Luo F."/>
            <person name="Guo L."/>
            <person name="Lv X."/>
            <person name="Deng C."/>
            <person name="Zhou C."/>
            <person name="Fan Y."/>
            <person name="Li X."/>
            <person name="Huang L."/>
            <person name="Hu Y."/>
            <person name="Liang C."/>
            <person name="Hu X."/>
            <person name="Xu J."/>
            <person name="Yu X."/>
        </authorList>
    </citation>
    <scope>NUCLEOTIDE SEQUENCE [LARGE SCALE GENOMIC DNA]</scope>
    <source>
        <strain evidence="5">Henan</strain>
    </source>
</reference>
<proteinExistence type="predicted"/>
<keyword evidence="2" id="KW-0175">Coiled coil</keyword>
<dbReference type="InterPro" id="IPR050302">
    <property type="entry name" value="Rab_GAP_TBC_domain"/>
</dbReference>
<dbReference type="InterPro" id="IPR022164">
    <property type="entry name" value="Kinesin-like"/>
</dbReference>
<dbReference type="Pfam" id="PF00566">
    <property type="entry name" value="RabGAP-TBC"/>
    <property type="match status" value="1"/>
</dbReference>
<dbReference type="SMART" id="SM00164">
    <property type="entry name" value="TBC"/>
    <property type="match status" value="1"/>
</dbReference>
<sequence>MCTLSMLIRLHGRRHSETNAGRSSKPLTKSLSIWNIVLFFEEKVQVFLDELTKLIPSFCMQFVLTKWKIMLVDMQSLNTPLTIHGVEVEVVERFTYLGRSSVTDEVSARIFKARVAFANLRLVDCDTNQVVLKFLLSQVLFCAKGSSLQTNRSVLFTTRELESKSPSSSPKLGATDESTLLIPADPDNDSDATPVEQRPLFQTHLVKCRTTYEASRLLYFVAELLSRKSGKSTNPLSPDHGIVRLRLIVDIREEEKSGENEWKPVPKEKSEVFKLRAKTRKRLVVGLHQTTGLAQVAIESCLDVSVAYGRFINDSEFTRLGHGEVDLRGEAASTLLAGSSFATYVQWPTDHQDFAMFDQLSGKDECIFFTVCVRLVLSSLDRPFSLCRVCRARIYRPDELFWLMADRKPVIQDFTIHLSEYVDEEQNLFIGRFVEALKIVPSGLTQGPTSVGPSPQSKLAIDLKTGSFDNEDDDENEPLMSGHGSVSQEVTDDQLLKDWGSLIPEWHAKLKENPTPLCPSASNPDKLLLSGTMGPRSEVVGNALWLRIKRLVNLGVPDALRAEVWPLLASCTSGESDLMSVYRILLTKPCKHDAVIQRDLARTFPAHSFFRQQVGQEYLFQVGRAYALYDEEVGYCQGLSFFAAVLLLHMPVEQAFALMVQVNNHYGVRELFLNDFDGLHMRLYQLEKIVQDQLPDVAKHFSELGLETHMYASQWFLTLFTAKFPLQLVFHIVDLFLAEGMVFILKVAFTLLRLARRDLLGLDFEGVLKYLRVTMPKRFIDVEAGNELLTMALSARISSSKLCKYGKEWRAMRAAQIESDSPIQALERQVAALRNQVNHLERENEALASGLISSKTSMHRQVDRLEDKAEVLTRELFASRQDLQDTLEEKHHLESEVTQVKQMLRTTLEQAASERMQQQSLIAAYRAIASDLNRRCNHLQQLHLTQHPDNNGDPDSEHIPDSSSDTDSLYLRLLWVLLQQASTCESCGPVLEASVTQWKRDLSPPSSDADNVDELLEDFLVNNGVENSTRDELPEVLSESTYQNAQKTLSNYAPLTAKTAALKYLKPKQWLAQTLNTLRAMTGNDGATSGDEPRTKSHSLTDSQTHDQSNGC</sequence>
<dbReference type="Gene3D" id="1.10.8.270">
    <property type="entry name" value="putative rabgap domain of human tbc1 domain family member 14 like domains"/>
    <property type="match status" value="1"/>
</dbReference>
<evidence type="ECO:0000256" key="1">
    <source>
        <dbReference type="ARBA" id="ARBA00022468"/>
    </source>
</evidence>
<dbReference type="InterPro" id="IPR035969">
    <property type="entry name" value="Rab-GAP_TBC_sf"/>
</dbReference>
<feature type="compositionally biased region" description="Polar residues" evidence="3">
    <location>
        <begin position="1098"/>
        <end position="1112"/>
    </location>
</feature>
<dbReference type="PANTHER" id="PTHR47219:SF9">
    <property type="entry name" value="GTPASE ACTIVATING PROTEIN AND CENTROSOME-ASSOCIATED, ISOFORM B"/>
    <property type="match status" value="1"/>
</dbReference>
<dbReference type="Gene3D" id="1.10.472.80">
    <property type="entry name" value="Ypt/Rab-GAP domain of gyp1p, domain 3"/>
    <property type="match status" value="1"/>
</dbReference>
<dbReference type="SUPFAM" id="SSF47923">
    <property type="entry name" value="Ypt/Rab-GAP domain of gyp1p"/>
    <property type="match status" value="2"/>
</dbReference>
<evidence type="ECO:0000259" key="4">
    <source>
        <dbReference type="PROSITE" id="PS50086"/>
    </source>
</evidence>
<evidence type="ECO:0000313" key="5">
    <source>
        <dbReference type="EMBL" id="GAA54053.1"/>
    </source>
</evidence>
<feature type="domain" description="Rab-GAP TBC" evidence="4">
    <location>
        <begin position="555"/>
        <end position="740"/>
    </location>
</feature>
<dbReference type="Gene3D" id="1.10.10.750">
    <property type="entry name" value="Ypt/Rab-GAP domain of gyp1p, domain 1"/>
    <property type="match status" value="1"/>
</dbReference>
<dbReference type="AlphaFoldDB" id="G7YM72"/>
<feature type="coiled-coil region" evidence="2">
    <location>
        <begin position="823"/>
        <end position="903"/>
    </location>
</feature>
<dbReference type="GO" id="GO:0031267">
    <property type="term" value="F:small GTPase binding"/>
    <property type="evidence" value="ECO:0007669"/>
    <property type="project" value="TreeGrafter"/>
</dbReference>
<feature type="region of interest" description="Disordered" evidence="3">
    <location>
        <begin position="944"/>
        <end position="964"/>
    </location>
</feature>
<feature type="region of interest" description="Disordered" evidence="3">
    <location>
        <begin position="466"/>
        <end position="488"/>
    </location>
</feature>
<dbReference type="PANTHER" id="PTHR47219">
    <property type="entry name" value="RAB GTPASE-ACTIVATING PROTEIN 1-LIKE"/>
    <property type="match status" value="1"/>
</dbReference>
<feature type="region of interest" description="Disordered" evidence="3">
    <location>
        <begin position="1081"/>
        <end position="1112"/>
    </location>
</feature>
<evidence type="ECO:0000256" key="2">
    <source>
        <dbReference type="SAM" id="Coils"/>
    </source>
</evidence>
<dbReference type="EMBL" id="DF143701">
    <property type="protein sequence ID" value="GAA54053.1"/>
    <property type="molecule type" value="Genomic_DNA"/>
</dbReference>
<keyword evidence="6" id="KW-1185">Reference proteome</keyword>
<protein>
    <submittedName>
        <fullName evidence="5">Rab GTPase-activating protein 1</fullName>
    </submittedName>
</protein>
<dbReference type="FunFam" id="1.10.8.270:FF:000001">
    <property type="entry name" value="TBC1 domain family member 1"/>
    <property type="match status" value="1"/>
</dbReference>
<reference key="2">
    <citation type="submission" date="2011-10" db="EMBL/GenBank/DDBJ databases">
        <title>The genome and transcriptome sequence of Clonorchis sinensis provide insights into the carcinogenic liver fluke.</title>
        <authorList>
            <person name="Wang X."/>
            <person name="Huang Y."/>
            <person name="Chen W."/>
            <person name="Liu H."/>
            <person name="Guo L."/>
            <person name="Chen Y."/>
            <person name="Luo F."/>
            <person name="Zhou W."/>
            <person name="Sun J."/>
            <person name="Mao Q."/>
            <person name="Liang P."/>
            <person name="Zhou C."/>
            <person name="Tian Y."/>
            <person name="Men J."/>
            <person name="Lv X."/>
            <person name="Huang L."/>
            <person name="Zhou J."/>
            <person name="Hu Y."/>
            <person name="Li R."/>
            <person name="Zhang F."/>
            <person name="Lei H."/>
            <person name="Li X."/>
            <person name="Hu X."/>
            <person name="Liang C."/>
            <person name="Xu J."/>
            <person name="Wu Z."/>
            <person name="Yu X."/>
        </authorList>
    </citation>
    <scope>NUCLEOTIDE SEQUENCE</scope>
    <source>
        <strain>Henan</strain>
    </source>
</reference>
<gene>
    <name evidence="5" type="ORF">CLF_112020</name>
</gene>